<feature type="region of interest" description="Disordered" evidence="4">
    <location>
        <begin position="81"/>
        <end position="137"/>
    </location>
</feature>
<dbReference type="Proteomes" id="UP000830375">
    <property type="component" value="Unassembled WGS sequence"/>
</dbReference>
<evidence type="ECO:0000313" key="7">
    <source>
        <dbReference type="Proteomes" id="UP000830375"/>
    </source>
</evidence>
<proteinExistence type="predicted"/>
<feature type="compositionally biased region" description="Polar residues" evidence="4">
    <location>
        <begin position="314"/>
        <end position="324"/>
    </location>
</feature>
<feature type="compositionally biased region" description="Polar residues" evidence="4">
    <location>
        <begin position="725"/>
        <end position="734"/>
    </location>
</feature>
<feature type="region of interest" description="Disordered" evidence="4">
    <location>
        <begin position="279"/>
        <end position="390"/>
    </location>
</feature>
<feature type="compositionally biased region" description="Low complexity" evidence="4">
    <location>
        <begin position="359"/>
        <end position="371"/>
    </location>
</feature>
<evidence type="ECO:0000256" key="4">
    <source>
        <dbReference type="SAM" id="MobiDB-lite"/>
    </source>
</evidence>
<comment type="subcellular location">
    <subcellularLocation>
        <location evidence="1">Cytoplasm</location>
        <location evidence="1">Cytoskeleton</location>
        <location evidence="1">Microtubule organizing center</location>
        <location evidence="1">Centrosome</location>
    </subcellularLocation>
</comment>
<protein>
    <submittedName>
        <fullName evidence="6">Alstrom syndrome protein 1</fullName>
    </submittedName>
</protein>
<feature type="compositionally biased region" description="Basic and acidic residues" evidence="4">
    <location>
        <begin position="644"/>
        <end position="661"/>
    </location>
</feature>
<keyword evidence="2" id="KW-0963">Cytoplasm</keyword>
<feature type="compositionally biased region" description="Basic and acidic residues" evidence="4">
    <location>
        <begin position="574"/>
        <end position="590"/>
    </location>
</feature>
<accession>A0ABQ8M8T0</accession>
<keyword evidence="3" id="KW-0206">Cytoskeleton</keyword>
<evidence type="ECO:0000313" key="6">
    <source>
        <dbReference type="EMBL" id="KAI2658258.1"/>
    </source>
</evidence>
<dbReference type="PANTHER" id="PTHR21553:SF24">
    <property type="entry name" value="(E2-INDEPENDENT) E3 UBIQUITIN-CONJUGATING ENZYME FATS"/>
    <property type="match status" value="1"/>
</dbReference>
<evidence type="ECO:0000256" key="1">
    <source>
        <dbReference type="ARBA" id="ARBA00004300"/>
    </source>
</evidence>
<dbReference type="EMBL" id="JACTAM010000012">
    <property type="protein sequence ID" value="KAI2658258.1"/>
    <property type="molecule type" value="Genomic_DNA"/>
</dbReference>
<feature type="compositionally biased region" description="Basic and acidic residues" evidence="4">
    <location>
        <begin position="764"/>
        <end position="782"/>
    </location>
</feature>
<sequence>MKVTNHKRVSALLGFRPQIVKSHLDSREQKSAERGEIHCASKTALREQKPAAREQDSTVQAELTYESKAACTPLGTQRDILTDEGVVRRPVTGRPPRGAAGKNSTSLLRRSSSWRRPGERGYYEGPAAQVNEPPRRARPLSCIEGGRMDKWLQTLERLQSRQLQNQIPPFADRAVSMPFLQNEMAESNLLCPDVSSFRRKDQTPSVCPSVCESFSSSLESVHIKAAPAAERAEFCALAPVRFGWLPIQRRVILTDISDKSHDKSRCQKLKSPITPVLLSAPAKLNGPRPNDRKTMRPEPVGFRHWRTPEKTPSVLHQASGSVSSEGGRIGPQARNPKAEMDTGHAGPHPTRRRGSEPESFSSSISSITITSKKVAQTNSRPQNDLANGQRKALVVKVTEERTKSATSQPVASREEMDHGVVLRRKATIVKMTEQRERFSTGQYRHSYTEGLNENQLNTESKVNPSPLNQPLTIALEPGGNQWRSHHRSSLSFYLNNPNDSTTTCESGTKKYKPPRRPLSCDASLFNRTELGTNAVAHPAFHNKSSPVPQKTNIDLVSSSSSEARRRSASGGEDGSVRKEGFESDRSEREEPISGIKPLTLLKAADNSTDLSADAVLALNAAAVIANIKLQARQRRTTSHTAAAAEDRGQNEHGEPREDANGKNKTCPGDQCVDFVSFESQNDLPETASAPLSLSEALAISRPDFIQRSQARVRALERRSQERQNSHSSPQTPESGESLVKSKDRSMMGKSLQLRSRRSYNQLPEVKKRKEEEKRKKEEEKRKLASRTNRLRAELFKKTSPNAEHGVIFNTFSVRKHTFPGLSSHSHTSHITLTVWAMPVRVSTHNGTTFCVNVKHTRDESEPETSGADFAERRKSLTPPWTRVPSHSTVLMPALEIYDVNQEGARICFLSCYSAVNGQHR</sequence>
<evidence type="ECO:0000259" key="5">
    <source>
        <dbReference type="Pfam" id="PF15309"/>
    </source>
</evidence>
<reference evidence="6 7" key="1">
    <citation type="submission" date="2022-01" db="EMBL/GenBank/DDBJ databases">
        <title>A high-quality chromosome-level genome assembly of rohu carp, Labeo rohita.</title>
        <authorList>
            <person name="Arick M.A. II"/>
            <person name="Hsu C.-Y."/>
            <person name="Magbanua Z."/>
            <person name="Pechanova O."/>
            <person name="Grover C."/>
            <person name="Miller E."/>
            <person name="Thrash A."/>
            <person name="Ezzel L."/>
            <person name="Alam S."/>
            <person name="Benzie J."/>
            <person name="Hamilton M."/>
            <person name="Karsi A."/>
            <person name="Lawrence M.L."/>
            <person name="Peterson D.G."/>
        </authorList>
    </citation>
    <scope>NUCLEOTIDE SEQUENCE [LARGE SCALE GENOMIC DNA]</scope>
    <source>
        <strain evidence="7">BAU-BD-2019</strain>
        <tissue evidence="6">Blood</tissue>
    </source>
</reference>
<evidence type="ECO:0000256" key="3">
    <source>
        <dbReference type="ARBA" id="ARBA00023212"/>
    </source>
</evidence>
<organism evidence="6 7">
    <name type="scientific">Labeo rohita</name>
    <name type="common">Indian major carp</name>
    <name type="synonym">Cyprinus rohita</name>
    <dbReference type="NCBI Taxonomy" id="84645"/>
    <lineage>
        <taxon>Eukaryota</taxon>
        <taxon>Metazoa</taxon>
        <taxon>Chordata</taxon>
        <taxon>Craniata</taxon>
        <taxon>Vertebrata</taxon>
        <taxon>Euteleostomi</taxon>
        <taxon>Actinopterygii</taxon>
        <taxon>Neopterygii</taxon>
        <taxon>Teleostei</taxon>
        <taxon>Ostariophysi</taxon>
        <taxon>Cypriniformes</taxon>
        <taxon>Cyprinidae</taxon>
        <taxon>Labeoninae</taxon>
        <taxon>Labeonini</taxon>
        <taxon>Labeo</taxon>
    </lineage>
</organism>
<feature type="compositionally biased region" description="Low complexity" evidence="4">
    <location>
        <begin position="106"/>
        <end position="115"/>
    </location>
</feature>
<name>A0ABQ8M8T0_LABRO</name>
<feature type="compositionally biased region" description="Polar residues" evidence="4">
    <location>
        <begin position="373"/>
        <end position="386"/>
    </location>
</feature>
<gene>
    <name evidence="6" type="ORF">H4Q32_016283</name>
</gene>
<feature type="compositionally biased region" description="Low complexity" evidence="4">
    <location>
        <begin position="88"/>
        <end position="98"/>
    </location>
</feature>
<dbReference type="InterPro" id="IPR029299">
    <property type="entry name" value="ALMS_motif"/>
</dbReference>
<feature type="region of interest" description="Disordered" evidence="4">
    <location>
        <begin position="632"/>
        <end position="665"/>
    </location>
</feature>
<feature type="compositionally biased region" description="Basic and acidic residues" evidence="4">
    <location>
        <begin position="713"/>
        <end position="724"/>
    </location>
</feature>
<feature type="domain" description="ALMS motif" evidence="5">
    <location>
        <begin position="690"/>
        <end position="798"/>
    </location>
</feature>
<feature type="region of interest" description="Disordered" evidence="4">
    <location>
        <begin position="710"/>
        <end position="785"/>
    </location>
</feature>
<feature type="compositionally biased region" description="Polar residues" evidence="4">
    <location>
        <begin position="542"/>
        <end position="556"/>
    </location>
</feature>
<dbReference type="Pfam" id="PF15309">
    <property type="entry name" value="ALMS_motif"/>
    <property type="match status" value="1"/>
</dbReference>
<evidence type="ECO:0000256" key="2">
    <source>
        <dbReference type="ARBA" id="ARBA00022490"/>
    </source>
</evidence>
<keyword evidence="7" id="KW-1185">Reference proteome</keyword>
<feature type="region of interest" description="Disordered" evidence="4">
    <location>
        <begin position="537"/>
        <end position="590"/>
    </location>
</feature>
<comment type="caution">
    <text evidence="6">The sequence shown here is derived from an EMBL/GenBank/DDBJ whole genome shotgun (WGS) entry which is preliminary data.</text>
</comment>
<dbReference type="PANTHER" id="PTHR21553">
    <property type="entry name" value="ALMS1-RELATED"/>
    <property type="match status" value="1"/>
</dbReference>